<feature type="compositionally biased region" description="Pro residues" evidence="1">
    <location>
        <begin position="381"/>
        <end position="398"/>
    </location>
</feature>
<feature type="region of interest" description="Disordered" evidence="1">
    <location>
        <begin position="207"/>
        <end position="227"/>
    </location>
</feature>
<feature type="region of interest" description="Disordered" evidence="1">
    <location>
        <begin position="139"/>
        <end position="165"/>
    </location>
</feature>
<dbReference type="Pfam" id="PF15991">
    <property type="entry name" value="G_path_suppress"/>
    <property type="match status" value="1"/>
</dbReference>
<dbReference type="Proteomes" id="UP000594454">
    <property type="component" value="Chromosome 1"/>
</dbReference>
<evidence type="ECO:0000313" key="3">
    <source>
        <dbReference type="Proteomes" id="UP000594454"/>
    </source>
</evidence>
<evidence type="ECO:0000256" key="1">
    <source>
        <dbReference type="SAM" id="MobiDB-lite"/>
    </source>
</evidence>
<feature type="region of interest" description="Disordered" evidence="1">
    <location>
        <begin position="318"/>
        <end position="401"/>
    </location>
</feature>
<dbReference type="AlphaFoldDB" id="A0A7R8U9V1"/>
<feature type="region of interest" description="Disordered" evidence="1">
    <location>
        <begin position="241"/>
        <end position="301"/>
    </location>
</feature>
<protein>
    <recommendedName>
        <fullName evidence="4">G protein pathway suppressor 2</fullName>
    </recommendedName>
</protein>
<keyword evidence="3" id="KW-1185">Reference proteome</keyword>
<feature type="compositionally biased region" description="Pro residues" evidence="1">
    <location>
        <begin position="286"/>
        <end position="299"/>
    </location>
</feature>
<accession>A0A7R8U9V1</accession>
<dbReference type="GO" id="GO:0005667">
    <property type="term" value="C:transcription regulator complex"/>
    <property type="evidence" value="ECO:0007669"/>
    <property type="project" value="TreeGrafter"/>
</dbReference>
<proteinExistence type="predicted"/>
<dbReference type="GO" id="GO:0003712">
    <property type="term" value="F:transcription coregulator activity"/>
    <property type="evidence" value="ECO:0007669"/>
    <property type="project" value="TreeGrafter"/>
</dbReference>
<dbReference type="FunCoup" id="A0A7R8U9V1">
    <property type="interactions" value="28"/>
</dbReference>
<feature type="compositionally biased region" description="Polar residues" evidence="1">
    <location>
        <begin position="249"/>
        <end position="259"/>
    </location>
</feature>
<evidence type="ECO:0008006" key="4">
    <source>
        <dbReference type="Google" id="ProtNLM"/>
    </source>
</evidence>
<name>A0A7R8U9V1_HERIL</name>
<evidence type="ECO:0000313" key="2">
    <source>
        <dbReference type="EMBL" id="CAD7076840.1"/>
    </source>
</evidence>
<dbReference type="EMBL" id="LR899009">
    <property type="protein sequence ID" value="CAD7076840.1"/>
    <property type="molecule type" value="Genomic_DNA"/>
</dbReference>
<feature type="region of interest" description="Disordered" evidence="1">
    <location>
        <begin position="30"/>
        <end position="62"/>
    </location>
</feature>
<sequence length="463" mass="52023">MPVAVTTAQANKSEREERLLSALKAHILKERQRKKEEHEAEVEEERQRKEREAREQQDVMTLGETREQIQKLELKLKELNNQKQQLFLQLKKVLNEDENRKKQQQQKESEILAMHAMPPQNSPHAQVFLPPRQTHQPILQKTGGPVGITNAPTKRGRSPSPPLQQNYYKSAAYSQLPKHDDSRARANETRVLWKSPQYAPAQGALFYQTTNGPDSRPQPIIYPSYNPTLNMPLRQNYHIEMQQPPPSQAHPQKSDQPPKSAQVYHINVEQPPQPPPPSNQSSQPNSGPPPSHKSAPPPQVGIDKMQQERGAYHVEVKMDQSHPPPPHSLPDGVVYAPLMQGHPAMHPGKWEMQIPAPSQPQSAKTAGSITQGYSSRVPPGHSQPPPMQGQPPQQPPPSSQQIHYTRSAGVFVGDPVTSGPLKSTYLSQTELQLSSLRRALSQWIDNLRVCIASIRIKCIHKKG</sequence>
<organism evidence="2 3">
    <name type="scientific">Hermetia illucens</name>
    <name type="common">Black soldier fly</name>
    <dbReference type="NCBI Taxonomy" id="343691"/>
    <lineage>
        <taxon>Eukaryota</taxon>
        <taxon>Metazoa</taxon>
        <taxon>Ecdysozoa</taxon>
        <taxon>Arthropoda</taxon>
        <taxon>Hexapoda</taxon>
        <taxon>Insecta</taxon>
        <taxon>Pterygota</taxon>
        <taxon>Neoptera</taxon>
        <taxon>Endopterygota</taxon>
        <taxon>Diptera</taxon>
        <taxon>Brachycera</taxon>
        <taxon>Stratiomyomorpha</taxon>
        <taxon>Stratiomyidae</taxon>
        <taxon>Hermetiinae</taxon>
        <taxon>Hermetia</taxon>
    </lineage>
</organism>
<feature type="compositionally biased region" description="Polar residues" evidence="1">
    <location>
        <begin position="359"/>
        <end position="374"/>
    </location>
</feature>
<dbReference type="GO" id="GO:0006357">
    <property type="term" value="P:regulation of transcription by RNA polymerase II"/>
    <property type="evidence" value="ECO:0007669"/>
    <property type="project" value="TreeGrafter"/>
</dbReference>
<gene>
    <name evidence="2" type="ORF">HERILL_LOCUS231</name>
</gene>
<dbReference type="InParanoid" id="A0A7R8U9V1"/>
<dbReference type="PANTHER" id="PTHR22654">
    <property type="entry name" value="G PROTEIN PATHWAY SUPPRESSOR 2"/>
    <property type="match status" value="1"/>
</dbReference>
<dbReference type="OrthoDB" id="10038194at2759"/>
<feature type="compositionally biased region" description="Basic and acidic residues" evidence="1">
    <location>
        <begin position="45"/>
        <end position="57"/>
    </location>
</feature>
<dbReference type="PANTHER" id="PTHR22654:SF2">
    <property type="entry name" value="G PROTEIN PATHWAY SUPPRESSOR 2"/>
    <property type="match status" value="1"/>
</dbReference>
<reference evidence="2 3" key="1">
    <citation type="submission" date="2020-11" db="EMBL/GenBank/DDBJ databases">
        <authorList>
            <person name="Wallbank WR R."/>
            <person name="Pardo Diaz C."/>
            <person name="Kozak K."/>
            <person name="Martin S."/>
            <person name="Jiggins C."/>
            <person name="Moest M."/>
            <person name="Warren A I."/>
            <person name="Generalovic N T."/>
            <person name="Byers J.R.P. K."/>
            <person name="Montejo-Kovacevich G."/>
            <person name="Yen C E."/>
        </authorList>
    </citation>
    <scope>NUCLEOTIDE SEQUENCE [LARGE SCALE GENOMIC DNA]</scope>
</reference>
<dbReference type="InterPro" id="IPR026094">
    <property type="entry name" value="GPS2"/>
</dbReference>